<comment type="subcellular location">
    <subcellularLocation>
        <location evidence="1">Membrane</location>
        <topology evidence="1">Multi-pass membrane protein</topology>
    </subcellularLocation>
</comment>
<dbReference type="PATRIC" id="fig|1664069.3.peg.1688"/>
<dbReference type="RefSeq" id="WP_048354900.1">
    <property type="nucleotide sequence ID" value="NZ_CP023481.1"/>
</dbReference>
<evidence type="ECO:0000313" key="8">
    <source>
        <dbReference type="Proteomes" id="UP000036168"/>
    </source>
</evidence>
<keyword evidence="3 5" id="KW-1133">Transmembrane helix</keyword>
<keyword evidence="2 5" id="KW-0812">Transmembrane</keyword>
<dbReference type="EMBL" id="JARRTL010000008">
    <property type="protein sequence ID" value="MEC0484616.1"/>
    <property type="molecule type" value="Genomic_DNA"/>
</dbReference>
<reference evidence="6 8" key="1">
    <citation type="journal article" date="2015" name="Int. J. Syst. Evol. Microbiol.">
        <title>Bacillus glycinifermentans sp. nov., isolated from fermented soybean paste.</title>
        <authorList>
            <person name="Kim S.J."/>
            <person name="Dunlap C.A."/>
            <person name="Kwon S.W."/>
            <person name="Rooney A.P."/>
        </authorList>
    </citation>
    <scope>NUCLEOTIDE SEQUENCE [LARGE SCALE GENOMIC DNA]</scope>
    <source>
        <strain evidence="6 8">GO-13</strain>
    </source>
</reference>
<dbReference type="InterPro" id="IPR052527">
    <property type="entry name" value="Metal_cation-efflux_comp"/>
</dbReference>
<feature type="transmembrane region" description="Helical" evidence="5">
    <location>
        <begin position="130"/>
        <end position="155"/>
    </location>
</feature>
<reference evidence="7 9" key="3">
    <citation type="submission" date="2023-03" db="EMBL/GenBank/DDBJ databases">
        <title>Agriculturally important microbes genome sequencing.</title>
        <authorList>
            <person name="Dunlap C."/>
        </authorList>
    </citation>
    <scope>NUCLEOTIDE SEQUENCE [LARGE SCALE GENOMIC DNA]</scope>
    <source>
        <strain evidence="7 9">CBP-3203</strain>
    </source>
</reference>
<feature type="transmembrane region" description="Helical" evidence="5">
    <location>
        <begin position="39"/>
        <end position="61"/>
    </location>
</feature>
<evidence type="ECO:0000256" key="3">
    <source>
        <dbReference type="ARBA" id="ARBA00022989"/>
    </source>
</evidence>
<feature type="transmembrane region" description="Helical" evidence="5">
    <location>
        <begin position="68"/>
        <end position="87"/>
    </location>
</feature>
<evidence type="ECO:0000313" key="9">
    <source>
        <dbReference type="Proteomes" id="UP001341297"/>
    </source>
</evidence>
<protein>
    <submittedName>
        <fullName evidence="7">Isoprenylcysteine carboxylmethyltransferase family protein</fullName>
    </submittedName>
</protein>
<sequence>MFWTMMFIFIFQRLIELTVAKRNEKNAKKRGAVEYGKRHYPFIVAMHALFFVSLISEVAVFHRDIQPLPALILMTAALVFTQGLRYWSLFSLGKYWNTKILVIPETNLIRKGPYQWIKHPNYLAVVLELILLPLLFQAYVTAVVFTVCNAVLLLIRIREEERALKELCH</sequence>
<dbReference type="InterPro" id="IPR007269">
    <property type="entry name" value="ICMT_MeTrfase"/>
</dbReference>
<dbReference type="EMBL" id="LECW02000004">
    <property type="protein sequence ID" value="KRT94861.1"/>
    <property type="molecule type" value="Genomic_DNA"/>
</dbReference>
<dbReference type="OrthoDB" id="7203053at2"/>
<comment type="caution">
    <text evidence="6">The sequence shown here is derived from an EMBL/GenBank/DDBJ whole genome shotgun (WGS) entry which is preliminary data.</text>
</comment>
<dbReference type="PANTHER" id="PTHR43847:SF1">
    <property type="entry name" value="BLL3993 PROTEIN"/>
    <property type="match status" value="1"/>
</dbReference>
<evidence type="ECO:0000256" key="5">
    <source>
        <dbReference type="SAM" id="Phobius"/>
    </source>
</evidence>
<evidence type="ECO:0000313" key="7">
    <source>
        <dbReference type="EMBL" id="MEC0484616.1"/>
    </source>
</evidence>
<dbReference type="AlphaFoldDB" id="A0A0J6E6S8"/>
<evidence type="ECO:0000256" key="4">
    <source>
        <dbReference type="ARBA" id="ARBA00023136"/>
    </source>
</evidence>
<evidence type="ECO:0000313" key="6">
    <source>
        <dbReference type="EMBL" id="KRT94861.1"/>
    </source>
</evidence>
<dbReference type="STRING" id="1664069.BGLY_2601"/>
<gene>
    <name evidence="6" type="ORF">AB447_209975</name>
    <name evidence="7" type="ORF">P8828_07100</name>
</gene>
<proteinExistence type="predicted"/>
<dbReference type="Pfam" id="PF04140">
    <property type="entry name" value="ICMT"/>
    <property type="match status" value="1"/>
</dbReference>
<evidence type="ECO:0000256" key="2">
    <source>
        <dbReference type="ARBA" id="ARBA00022692"/>
    </source>
</evidence>
<dbReference type="GO" id="GO:0004671">
    <property type="term" value="F:protein C-terminal S-isoprenylcysteine carboxyl O-methyltransferase activity"/>
    <property type="evidence" value="ECO:0007669"/>
    <property type="project" value="InterPro"/>
</dbReference>
<keyword evidence="4 5" id="KW-0472">Membrane</keyword>
<keyword evidence="9" id="KW-1185">Reference proteome</keyword>
<name>A0A0J6E6S8_9BACI</name>
<dbReference type="Proteomes" id="UP001341297">
    <property type="component" value="Unassembled WGS sequence"/>
</dbReference>
<organism evidence="6 8">
    <name type="scientific">Bacillus glycinifermentans</name>
    <dbReference type="NCBI Taxonomy" id="1664069"/>
    <lineage>
        <taxon>Bacteria</taxon>
        <taxon>Bacillati</taxon>
        <taxon>Bacillota</taxon>
        <taxon>Bacilli</taxon>
        <taxon>Bacillales</taxon>
        <taxon>Bacillaceae</taxon>
        <taxon>Bacillus</taxon>
    </lineage>
</organism>
<dbReference type="Proteomes" id="UP000036168">
    <property type="component" value="Unassembled WGS sequence"/>
</dbReference>
<accession>A0A0J6E6S8</accession>
<dbReference type="PANTHER" id="PTHR43847">
    <property type="entry name" value="BLL3993 PROTEIN"/>
    <property type="match status" value="1"/>
</dbReference>
<evidence type="ECO:0000256" key="1">
    <source>
        <dbReference type="ARBA" id="ARBA00004141"/>
    </source>
</evidence>
<reference evidence="6" key="2">
    <citation type="submission" date="2015-10" db="EMBL/GenBank/DDBJ databases">
        <authorList>
            <person name="Gilbert D.G."/>
        </authorList>
    </citation>
    <scope>NUCLEOTIDE SEQUENCE</scope>
    <source>
        <strain evidence="6">GO-13</strain>
    </source>
</reference>
<dbReference type="Gene3D" id="1.20.120.1630">
    <property type="match status" value="1"/>
</dbReference>
<accession>A0A0J6EXL9</accession>
<dbReference type="GO" id="GO:0016020">
    <property type="term" value="C:membrane"/>
    <property type="evidence" value="ECO:0007669"/>
    <property type="project" value="UniProtKB-SubCell"/>
</dbReference>